<evidence type="ECO:0000256" key="1">
    <source>
        <dbReference type="ARBA" id="ARBA00004496"/>
    </source>
</evidence>
<gene>
    <name evidence="4" type="ORF">HK100_011558</name>
</gene>
<feature type="compositionally biased region" description="Pro residues" evidence="3">
    <location>
        <begin position="415"/>
        <end position="425"/>
    </location>
</feature>
<dbReference type="Pfam" id="PF04912">
    <property type="entry name" value="Dynamitin"/>
    <property type="match status" value="1"/>
</dbReference>
<feature type="compositionally biased region" description="Polar residues" evidence="3">
    <location>
        <begin position="23"/>
        <end position="42"/>
    </location>
</feature>
<feature type="region of interest" description="Disordered" evidence="3">
    <location>
        <begin position="22"/>
        <end position="56"/>
    </location>
</feature>
<feature type="region of interest" description="Disordered" evidence="3">
    <location>
        <begin position="587"/>
        <end position="616"/>
    </location>
</feature>
<accession>A0AAD5T182</accession>
<dbReference type="Proteomes" id="UP001211907">
    <property type="component" value="Unassembled WGS sequence"/>
</dbReference>
<feature type="region of interest" description="Disordered" evidence="3">
    <location>
        <begin position="383"/>
        <end position="434"/>
    </location>
</feature>
<evidence type="ECO:0000256" key="3">
    <source>
        <dbReference type="SAM" id="MobiDB-lite"/>
    </source>
</evidence>
<feature type="compositionally biased region" description="Low complexity" evidence="3">
    <location>
        <begin position="395"/>
        <end position="414"/>
    </location>
</feature>
<feature type="compositionally biased region" description="Gly residues" evidence="3">
    <location>
        <begin position="594"/>
        <end position="604"/>
    </location>
</feature>
<dbReference type="GO" id="GO:0005737">
    <property type="term" value="C:cytoplasm"/>
    <property type="evidence" value="ECO:0007669"/>
    <property type="project" value="UniProtKB-SubCell"/>
</dbReference>
<comment type="caution">
    <text evidence="4">The sequence shown here is derived from an EMBL/GenBank/DDBJ whole genome shotgun (WGS) entry which is preliminary data.</text>
</comment>
<keyword evidence="2" id="KW-0963">Cytoplasm</keyword>
<feature type="region of interest" description="Disordered" evidence="3">
    <location>
        <begin position="632"/>
        <end position="652"/>
    </location>
</feature>
<keyword evidence="5" id="KW-1185">Reference proteome</keyword>
<evidence type="ECO:0000313" key="5">
    <source>
        <dbReference type="Proteomes" id="UP001211907"/>
    </source>
</evidence>
<protein>
    <submittedName>
        <fullName evidence="4">Uncharacterized protein</fullName>
    </submittedName>
</protein>
<feature type="region of interest" description="Disordered" evidence="3">
    <location>
        <begin position="113"/>
        <end position="138"/>
    </location>
</feature>
<sequence length="760" mass="81805">MNQLRRGNGLKDVNFEARDTYETGDTWSEVGSVSSLESQGASGSPREGGRVPPPLPDRVLLVHSAAPVNTAAIAAAATLAAAAEPDHSGRIKDIPRPLVLIGGRSANVLGAVSSTTQSNQPPISTLPVQSGKSASQQNIPQQTAPAVEDDAVAFFAPDGKLGRLARLIAEARALESIVALLKKKDDAAEAARKAAEEEALRERERRRREKALDGWLHMDSDEEDDNSPMPEIPPPKPRRGVTNAQILEGILGLQVTLASVGETIKESSQISKLLYKPNSDLTQQTAAPTSSFSSGEYWERKREFFEPEFKEHLEIGQTLLSKLEAIAGEIEVDDAIIYTDAQLRQIRARNARILSTAATAVDSSAEKSVSFLFPPGYHASSPPPYSRHGNYTNGTAPSLSSSTTAAFASSSSATNPPPTLPPPLPKSLTSSSSVHYQLINPPPSQDLAQIEKQLQLERRVTALERRLGLHYLKLHDTSTATTIQPVLQQTGSVMGALDRLDHQLEIVGDPLVVRGTMLTEIAEVCSVLKKLIELKRTSVKQIDTMNSGGFGVGSGGRILNSLHRSSRVVSQISGGKVGTIASTNAGATFADGNESGGNIAGGGDGGDDDSPKQNSISDDMAAKIKKRMSTRLQPKLSAPTSQETVISDLKRQTKETETERRVNLLYSRLHGLDTVISQLPYLAVRLQALGNVHEKANELSERLNRLVSEQMKTVDAVRGAEGLARTVEDGLRANEIALMVNFESLETRLIDIVERVQRGY</sequence>
<dbReference type="AlphaFoldDB" id="A0AAD5T182"/>
<dbReference type="EMBL" id="JADGJH010000729">
    <property type="protein sequence ID" value="KAJ3123582.1"/>
    <property type="molecule type" value="Genomic_DNA"/>
</dbReference>
<name>A0AAD5T182_9FUNG</name>
<dbReference type="GO" id="GO:0005869">
    <property type="term" value="C:dynactin complex"/>
    <property type="evidence" value="ECO:0007669"/>
    <property type="project" value="InterPro"/>
</dbReference>
<dbReference type="GO" id="GO:0007017">
    <property type="term" value="P:microtubule-based process"/>
    <property type="evidence" value="ECO:0007669"/>
    <property type="project" value="InterPro"/>
</dbReference>
<dbReference type="InterPro" id="IPR028133">
    <property type="entry name" value="Dynamitin"/>
</dbReference>
<reference evidence="4" key="1">
    <citation type="submission" date="2020-05" db="EMBL/GenBank/DDBJ databases">
        <title>Phylogenomic resolution of chytrid fungi.</title>
        <authorList>
            <person name="Stajich J.E."/>
            <person name="Amses K."/>
            <person name="Simmons R."/>
            <person name="Seto K."/>
            <person name="Myers J."/>
            <person name="Bonds A."/>
            <person name="Quandt C.A."/>
            <person name="Barry K."/>
            <person name="Liu P."/>
            <person name="Grigoriev I."/>
            <person name="Longcore J.E."/>
            <person name="James T.Y."/>
        </authorList>
    </citation>
    <scope>NUCLEOTIDE SEQUENCE</scope>
    <source>
        <strain evidence="4">JEL0513</strain>
    </source>
</reference>
<evidence type="ECO:0000313" key="4">
    <source>
        <dbReference type="EMBL" id="KAJ3123582.1"/>
    </source>
</evidence>
<feature type="region of interest" description="Disordered" evidence="3">
    <location>
        <begin position="211"/>
        <end position="237"/>
    </location>
</feature>
<comment type="subcellular location">
    <subcellularLocation>
        <location evidence="1">Cytoplasm</location>
    </subcellularLocation>
</comment>
<organism evidence="4 5">
    <name type="scientific">Physocladia obscura</name>
    <dbReference type="NCBI Taxonomy" id="109957"/>
    <lineage>
        <taxon>Eukaryota</taxon>
        <taxon>Fungi</taxon>
        <taxon>Fungi incertae sedis</taxon>
        <taxon>Chytridiomycota</taxon>
        <taxon>Chytridiomycota incertae sedis</taxon>
        <taxon>Chytridiomycetes</taxon>
        <taxon>Chytridiales</taxon>
        <taxon>Chytriomycetaceae</taxon>
        <taxon>Physocladia</taxon>
    </lineage>
</organism>
<dbReference type="PANTHER" id="PTHR15346">
    <property type="entry name" value="DYNACTIN SUBUNIT"/>
    <property type="match status" value="1"/>
</dbReference>
<evidence type="ECO:0000256" key="2">
    <source>
        <dbReference type="ARBA" id="ARBA00022490"/>
    </source>
</evidence>
<proteinExistence type="predicted"/>